<dbReference type="InterPro" id="IPR014752">
    <property type="entry name" value="Arrestin-like_C"/>
</dbReference>
<dbReference type="RefSeq" id="XP_052947783.1">
    <property type="nucleotide sequence ID" value="XM_053091962.1"/>
</dbReference>
<evidence type="ECO:0008006" key="3">
    <source>
        <dbReference type="Google" id="ProtNLM"/>
    </source>
</evidence>
<dbReference type="EMBL" id="JAKWFO010000003">
    <property type="protein sequence ID" value="KAI9638006.1"/>
    <property type="molecule type" value="Genomic_DNA"/>
</dbReference>
<dbReference type="Gene3D" id="2.60.40.640">
    <property type="match status" value="1"/>
</dbReference>
<evidence type="ECO:0000313" key="2">
    <source>
        <dbReference type="Proteomes" id="UP001164286"/>
    </source>
</evidence>
<accession>A0AA38HFG2</accession>
<proteinExistence type="predicted"/>
<dbReference type="GeneID" id="77731167"/>
<protein>
    <recommendedName>
        <fullName evidence="3">Arrestin-like N-terminal domain-containing protein</fullName>
    </recommendedName>
</protein>
<name>A0AA38HFG2_9TREE</name>
<sequence length="515" mass="56531">MAAINDNLQTAVPETQAFRGRDIRVPHSIFLRTACHPAVSGKGTIRVEVQGGSTVLIRSPSTLYDGSLGPHGGDEVLSGTIEITMKERRRVQAISVVIQSVSRLYMGGSRGWEEDGLFERGVEIIGEDAYGEALWLDQGTTSYSFSLLLPVSLAASDRHIFGRLSYLLTARIEGIDPTPSRFGLPLATHITTPVIGDDIRFKQDFERVIEHSNKAERALGRFRTGDGKRPGGLPTEAQRRASELSMARTCEADPRLDGLFQQQVIRNDGSSDARETPKWLKGDIVISQNISIQSSGLQNESRTSLDMTNQAYEEGLGVYQVSMSSDCFAVGGAVIVRLSCLSPSPRTVIMSIEAYIVQQYYVFSPRHPRDPPRTDEQPTMTRLLQEGAKDYTGSGPSPSTTPSLYVGSALPSPTAVSAGTDWTWHKTARMPDHRALSPTTPKGMVTPIRVVHNLVVIIDYGEVDDQGQLIRRTAESRIELQVPGCMAHTRSLALPTFGRERLGTVWTLDGYEYNL</sequence>
<reference evidence="1" key="1">
    <citation type="journal article" date="2022" name="G3 (Bethesda)">
        <title>High quality genome of the basidiomycete yeast Dioszegia hungarica PDD-24b-2 isolated from cloud water.</title>
        <authorList>
            <person name="Jarrige D."/>
            <person name="Haridas S."/>
            <person name="Bleykasten-Grosshans C."/>
            <person name="Joly M."/>
            <person name="Nadalig T."/>
            <person name="Sancelme M."/>
            <person name="Vuilleumier S."/>
            <person name="Grigoriev I.V."/>
            <person name="Amato P."/>
            <person name="Bringel F."/>
        </authorList>
    </citation>
    <scope>NUCLEOTIDE SEQUENCE</scope>
    <source>
        <strain evidence="1">PDD-24b-2</strain>
    </source>
</reference>
<dbReference type="AlphaFoldDB" id="A0AA38HFG2"/>
<dbReference type="Proteomes" id="UP001164286">
    <property type="component" value="Unassembled WGS sequence"/>
</dbReference>
<comment type="caution">
    <text evidence="1">The sequence shown here is derived from an EMBL/GenBank/DDBJ whole genome shotgun (WGS) entry which is preliminary data.</text>
</comment>
<gene>
    <name evidence="1" type="ORF">MKK02DRAFT_42389</name>
</gene>
<evidence type="ECO:0000313" key="1">
    <source>
        <dbReference type="EMBL" id="KAI9638006.1"/>
    </source>
</evidence>
<keyword evidence="2" id="KW-1185">Reference proteome</keyword>
<organism evidence="1 2">
    <name type="scientific">Dioszegia hungarica</name>
    <dbReference type="NCBI Taxonomy" id="4972"/>
    <lineage>
        <taxon>Eukaryota</taxon>
        <taxon>Fungi</taxon>
        <taxon>Dikarya</taxon>
        <taxon>Basidiomycota</taxon>
        <taxon>Agaricomycotina</taxon>
        <taxon>Tremellomycetes</taxon>
        <taxon>Tremellales</taxon>
        <taxon>Bulleribasidiaceae</taxon>
        <taxon>Dioszegia</taxon>
    </lineage>
</organism>